<evidence type="ECO:0000313" key="3">
    <source>
        <dbReference type="Proteomes" id="UP000660339"/>
    </source>
</evidence>
<dbReference type="Proteomes" id="UP000660339">
    <property type="component" value="Unassembled WGS sequence"/>
</dbReference>
<keyword evidence="1" id="KW-1133">Transmembrane helix</keyword>
<protein>
    <submittedName>
        <fullName evidence="2">Uncharacterized protein</fullName>
    </submittedName>
</protein>
<keyword evidence="1" id="KW-0472">Membrane</keyword>
<dbReference type="EMBL" id="BONJ01000001">
    <property type="protein sequence ID" value="GIG11669.1"/>
    <property type="molecule type" value="Genomic_DNA"/>
</dbReference>
<gene>
    <name evidence="2" type="ORF">Cme02nite_00010</name>
</gene>
<keyword evidence="3" id="KW-1185">Reference proteome</keyword>
<proteinExistence type="predicted"/>
<keyword evidence="1" id="KW-0812">Transmembrane</keyword>
<evidence type="ECO:0000313" key="2">
    <source>
        <dbReference type="EMBL" id="GIG11669.1"/>
    </source>
</evidence>
<accession>A0A8J3L552</accession>
<dbReference type="AlphaFoldDB" id="A0A8J3L552"/>
<comment type="caution">
    <text evidence="2">The sequence shown here is derived from an EMBL/GenBank/DDBJ whole genome shotgun (WGS) entry which is preliminary data.</text>
</comment>
<feature type="transmembrane region" description="Helical" evidence="1">
    <location>
        <begin position="88"/>
        <end position="110"/>
    </location>
</feature>
<reference evidence="2" key="1">
    <citation type="submission" date="2021-01" db="EMBL/GenBank/DDBJ databases">
        <title>Whole genome shotgun sequence of Catellatospora methionotrophica NBRC 14553.</title>
        <authorList>
            <person name="Komaki H."/>
            <person name="Tamura T."/>
        </authorList>
    </citation>
    <scope>NUCLEOTIDE SEQUENCE</scope>
    <source>
        <strain evidence="2">NBRC 14553</strain>
    </source>
</reference>
<dbReference type="RefSeq" id="WP_166385735.1">
    <property type="nucleotide sequence ID" value="NZ_BAAATT010000011.1"/>
</dbReference>
<organism evidence="2 3">
    <name type="scientific">Catellatospora methionotrophica</name>
    <dbReference type="NCBI Taxonomy" id="121620"/>
    <lineage>
        <taxon>Bacteria</taxon>
        <taxon>Bacillati</taxon>
        <taxon>Actinomycetota</taxon>
        <taxon>Actinomycetes</taxon>
        <taxon>Micromonosporales</taxon>
        <taxon>Micromonosporaceae</taxon>
        <taxon>Catellatospora</taxon>
    </lineage>
</organism>
<evidence type="ECO:0000256" key="1">
    <source>
        <dbReference type="SAM" id="Phobius"/>
    </source>
</evidence>
<feature type="transmembrane region" description="Helical" evidence="1">
    <location>
        <begin position="48"/>
        <end position="67"/>
    </location>
</feature>
<name>A0A8J3L552_9ACTN</name>
<feature type="transmembrane region" description="Helical" evidence="1">
    <location>
        <begin position="116"/>
        <end position="139"/>
    </location>
</feature>
<feature type="transmembrane region" description="Helical" evidence="1">
    <location>
        <begin position="12"/>
        <end position="36"/>
    </location>
</feature>
<sequence>MLSRLRKRLGWWSVLAEITVAVSVLHLLGLLGIALLGEGTPRRLDERFIAVAWVAIAVIATVVSWSQRLKRRDAMWYAPGWRNFAPRWLRFADAVADVLWAATFFTTLLIATAGHVSASTAAVLFALSFLPVSVVAQLGTRYEDPPAPRHP</sequence>